<comment type="caution">
    <text evidence="1">The sequence shown here is derived from an EMBL/GenBank/DDBJ whole genome shotgun (WGS) entry which is preliminary data.</text>
</comment>
<protein>
    <submittedName>
        <fullName evidence="1">Uncharacterized protein</fullName>
    </submittedName>
</protein>
<evidence type="ECO:0000313" key="2">
    <source>
        <dbReference type="Proteomes" id="UP000811609"/>
    </source>
</evidence>
<organism evidence="1 2">
    <name type="scientific">Carya illinoinensis</name>
    <name type="common">Pecan</name>
    <dbReference type="NCBI Taxonomy" id="32201"/>
    <lineage>
        <taxon>Eukaryota</taxon>
        <taxon>Viridiplantae</taxon>
        <taxon>Streptophyta</taxon>
        <taxon>Embryophyta</taxon>
        <taxon>Tracheophyta</taxon>
        <taxon>Spermatophyta</taxon>
        <taxon>Magnoliopsida</taxon>
        <taxon>eudicotyledons</taxon>
        <taxon>Gunneridae</taxon>
        <taxon>Pentapetalae</taxon>
        <taxon>rosids</taxon>
        <taxon>fabids</taxon>
        <taxon>Fagales</taxon>
        <taxon>Juglandaceae</taxon>
        <taxon>Carya</taxon>
    </lineage>
</organism>
<keyword evidence="2" id="KW-1185">Reference proteome</keyword>
<proteinExistence type="predicted"/>
<accession>A0A8T1RML4</accession>
<name>A0A8T1RML4_CARIL</name>
<dbReference type="PANTHER" id="PTHR48475:SF2">
    <property type="entry name" value="RIBONUCLEASE H"/>
    <property type="match status" value="1"/>
</dbReference>
<dbReference type="AlphaFoldDB" id="A0A8T1RML4"/>
<dbReference type="PANTHER" id="PTHR48475">
    <property type="entry name" value="RIBONUCLEASE H"/>
    <property type="match status" value="1"/>
</dbReference>
<reference evidence="1" key="1">
    <citation type="submission" date="2020-12" db="EMBL/GenBank/DDBJ databases">
        <title>WGS assembly of Carya illinoinensis cv. Pawnee.</title>
        <authorList>
            <person name="Platts A."/>
            <person name="Shu S."/>
            <person name="Wright S."/>
            <person name="Barry K."/>
            <person name="Edger P."/>
            <person name="Pires J.C."/>
            <person name="Schmutz J."/>
        </authorList>
    </citation>
    <scope>NUCLEOTIDE SEQUENCE</scope>
    <source>
        <tissue evidence="1">Leaf</tissue>
    </source>
</reference>
<dbReference type="EMBL" id="CM031809">
    <property type="protein sequence ID" value="KAG6667553.1"/>
    <property type="molecule type" value="Genomic_DNA"/>
</dbReference>
<gene>
    <name evidence="1" type="ORF">CIPAW_01G108400</name>
</gene>
<evidence type="ECO:0000313" key="1">
    <source>
        <dbReference type="EMBL" id="KAG6667553.1"/>
    </source>
</evidence>
<sequence length="83" mass="9373">MGIDLIGEGTLGWADSINKYLETRDLLPSQEEARKIKSRAARFTIVNGVLYRRGFSNPSLRCTAKEEVEYVMRVIHEGICGNQ</sequence>
<dbReference type="Proteomes" id="UP000811609">
    <property type="component" value="Chromosome 1"/>
</dbReference>